<reference evidence="2" key="1">
    <citation type="journal article" date="2021" name="bioRxiv">
        <title>Whole Genome Assembly and Annotation of Northern Wild Rice, Zizania palustris L., Supports a Whole Genome Duplication in the Zizania Genus.</title>
        <authorList>
            <person name="Haas M."/>
            <person name="Kono T."/>
            <person name="Macchietto M."/>
            <person name="Millas R."/>
            <person name="McGilp L."/>
            <person name="Shao M."/>
            <person name="Duquette J."/>
            <person name="Hirsch C.N."/>
            <person name="Kimball J."/>
        </authorList>
    </citation>
    <scope>NUCLEOTIDE SEQUENCE</scope>
    <source>
        <tissue evidence="2">Fresh leaf tissue</tissue>
    </source>
</reference>
<dbReference type="GO" id="GO:0006367">
    <property type="term" value="P:transcription initiation at RNA polymerase II promoter"/>
    <property type="evidence" value="ECO:0007669"/>
    <property type="project" value="InterPro"/>
</dbReference>
<evidence type="ECO:0000256" key="1">
    <source>
        <dbReference type="SAM" id="MobiDB-lite"/>
    </source>
</evidence>
<feature type="compositionally biased region" description="Basic and acidic residues" evidence="1">
    <location>
        <begin position="50"/>
        <end position="73"/>
    </location>
</feature>
<proteinExistence type="predicted"/>
<dbReference type="PANTHER" id="PTHR13011">
    <property type="entry name" value="TFIIF-ALPHA"/>
    <property type="match status" value="1"/>
</dbReference>
<dbReference type="Proteomes" id="UP000729402">
    <property type="component" value="Unassembled WGS sequence"/>
</dbReference>
<sequence length="102" mass="11628">MNRRRNTATGYERWMMKTATNGAAAFCLDVTKLDDANEGETSRVHLKKGNKNEDGLDKNKSDKGNEDKREDGPTTKGMEEEEERGKYRDFDLNVEIEKGRLA</sequence>
<dbReference type="GO" id="GO:0005674">
    <property type="term" value="C:transcription factor TFIIF complex"/>
    <property type="evidence" value="ECO:0007669"/>
    <property type="project" value="TreeGrafter"/>
</dbReference>
<dbReference type="OrthoDB" id="1745924at2759"/>
<dbReference type="EMBL" id="JAAALK010000079">
    <property type="protein sequence ID" value="KAG8096754.1"/>
    <property type="molecule type" value="Genomic_DNA"/>
</dbReference>
<protein>
    <submittedName>
        <fullName evidence="2">Uncharacterized protein</fullName>
    </submittedName>
</protein>
<dbReference type="GO" id="GO:0032968">
    <property type="term" value="P:positive regulation of transcription elongation by RNA polymerase II"/>
    <property type="evidence" value="ECO:0007669"/>
    <property type="project" value="InterPro"/>
</dbReference>
<gene>
    <name evidence="2" type="ORF">GUJ93_ZPchr0013g35113</name>
</gene>
<dbReference type="AlphaFoldDB" id="A0A8J5WXH3"/>
<evidence type="ECO:0000313" key="2">
    <source>
        <dbReference type="EMBL" id="KAG8096754.1"/>
    </source>
</evidence>
<accession>A0A8J5WXH3</accession>
<feature type="region of interest" description="Disordered" evidence="1">
    <location>
        <begin position="37"/>
        <end position="89"/>
    </location>
</feature>
<reference evidence="2" key="2">
    <citation type="submission" date="2021-02" db="EMBL/GenBank/DDBJ databases">
        <authorList>
            <person name="Kimball J.A."/>
            <person name="Haas M.W."/>
            <person name="Macchietto M."/>
            <person name="Kono T."/>
            <person name="Duquette J."/>
            <person name="Shao M."/>
        </authorList>
    </citation>
    <scope>NUCLEOTIDE SEQUENCE</scope>
    <source>
        <tissue evidence="2">Fresh leaf tissue</tissue>
    </source>
</reference>
<dbReference type="InterPro" id="IPR008851">
    <property type="entry name" value="TFIIF-alpha"/>
</dbReference>
<name>A0A8J5WXH3_ZIZPA</name>
<keyword evidence="3" id="KW-1185">Reference proteome</keyword>
<dbReference type="PANTHER" id="PTHR13011:SF2">
    <property type="entry name" value="TRANSCRIPTION INITIATION FACTOR IIF SUBUNIT ALPHA"/>
    <property type="match status" value="1"/>
</dbReference>
<organism evidence="2 3">
    <name type="scientific">Zizania palustris</name>
    <name type="common">Northern wild rice</name>
    <dbReference type="NCBI Taxonomy" id="103762"/>
    <lineage>
        <taxon>Eukaryota</taxon>
        <taxon>Viridiplantae</taxon>
        <taxon>Streptophyta</taxon>
        <taxon>Embryophyta</taxon>
        <taxon>Tracheophyta</taxon>
        <taxon>Spermatophyta</taxon>
        <taxon>Magnoliopsida</taxon>
        <taxon>Liliopsida</taxon>
        <taxon>Poales</taxon>
        <taxon>Poaceae</taxon>
        <taxon>BOP clade</taxon>
        <taxon>Oryzoideae</taxon>
        <taxon>Oryzeae</taxon>
        <taxon>Zizaniinae</taxon>
        <taxon>Zizania</taxon>
    </lineage>
</organism>
<dbReference type="GO" id="GO:0001096">
    <property type="term" value="F:TFIIF-class transcription factor complex binding"/>
    <property type="evidence" value="ECO:0007669"/>
    <property type="project" value="TreeGrafter"/>
</dbReference>
<evidence type="ECO:0000313" key="3">
    <source>
        <dbReference type="Proteomes" id="UP000729402"/>
    </source>
</evidence>
<dbReference type="GO" id="GO:0016251">
    <property type="term" value="F:RNA polymerase II general transcription initiation factor activity"/>
    <property type="evidence" value="ECO:0007669"/>
    <property type="project" value="TreeGrafter"/>
</dbReference>
<dbReference type="GO" id="GO:0003677">
    <property type="term" value="F:DNA binding"/>
    <property type="evidence" value="ECO:0007669"/>
    <property type="project" value="InterPro"/>
</dbReference>
<comment type="caution">
    <text evidence="2">The sequence shown here is derived from an EMBL/GenBank/DDBJ whole genome shotgun (WGS) entry which is preliminary data.</text>
</comment>